<dbReference type="GO" id="GO:0030632">
    <property type="term" value="P:D-alanine biosynthetic process"/>
    <property type="evidence" value="ECO:0007669"/>
    <property type="project" value="TreeGrafter"/>
</dbReference>
<dbReference type="GO" id="GO:0005829">
    <property type="term" value="C:cytosol"/>
    <property type="evidence" value="ECO:0007669"/>
    <property type="project" value="TreeGrafter"/>
</dbReference>
<dbReference type="Gene3D" id="2.40.37.10">
    <property type="entry name" value="Lyase, Ornithine Decarboxylase, Chain A, domain 1"/>
    <property type="match status" value="1"/>
</dbReference>
<keyword evidence="6" id="KW-1185">Reference proteome</keyword>
<sequence length="162" mass="17825">SDREGAEQFAICGFQPAFSVLAKLTYFKLLPPGRAVGYDSTYETLGNEWIANITTGWSDGLSRRLSNGLGGIRRLKTGELCPVVGRVSMDSITIRLPEAPDEEEIFQVISDDFDDTTSAVGMARNLGAAVYEMPGNWSTRLARVYTRNGKIAQIYPSLEYTC</sequence>
<evidence type="ECO:0000256" key="1">
    <source>
        <dbReference type="ARBA" id="ARBA00001933"/>
    </source>
</evidence>
<dbReference type="PANTHER" id="PTHR30511:SF0">
    <property type="entry name" value="ALANINE RACEMASE, CATABOLIC-RELATED"/>
    <property type="match status" value="1"/>
</dbReference>
<dbReference type="InterPro" id="IPR009006">
    <property type="entry name" value="Ala_racemase/Decarboxylase_C"/>
</dbReference>
<evidence type="ECO:0000259" key="4">
    <source>
        <dbReference type="SMART" id="SM01005"/>
    </source>
</evidence>
<dbReference type="SMART" id="SM01005">
    <property type="entry name" value="Ala_racemase_C"/>
    <property type="match status" value="1"/>
</dbReference>
<dbReference type="AlphaFoldDB" id="A0AAN9A434"/>
<protein>
    <recommendedName>
        <fullName evidence="4">Alanine racemase C-terminal domain-containing protein</fullName>
    </recommendedName>
</protein>
<dbReference type="GO" id="GO:0008784">
    <property type="term" value="F:alanine racemase activity"/>
    <property type="evidence" value="ECO:0007669"/>
    <property type="project" value="TreeGrafter"/>
</dbReference>
<dbReference type="EMBL" id="JAXCGZ010014008">
    <property type="protein sequence ID" value="KAK7071725.1"/>
    <property type="molecule type" value="Genomic_DNA"/>
</dbReference>
<gene>
    <name evidence="5" type="ORF">SK128_008195</name>
</gene>
<evidence type="ECO:0000313" key="5">
    <source>
        <dbReference type="EMBL" id="KAK7071725.1"/>
    </source>
</evidence>
<dbReference type="GO" id="GO:0030170">
    <property type="term" value="F:pyridoxal phosphate binding"/>
    <property type="evidence" value="ECO:0007669"/>
    <property type="project" value="TreeGrafter"/>
</dbReference>
<keyword evidence="2" id="KW-0663">Pyridoxal phosphate</keyword>
<evidence type="ECO:0000313" key="6">
    <source>
        <dbReference type="Proteomes" id="UP001381693"/>
    </source>
</evidence>
<dbReference type="SUPFAM" id="SSF50621">
    <property type="entry name" value="Alanine racemase C-terminal domain-like"/>
    <property type="match status" value="1"/>
</dbReference>
<dbReference type="Pfam" id="PF00842">
    <property type="entry name" value="Ala_racemase_C"/>
    <property type="match status" value="1"/>
</dbReference>
<reference evidence="5 6" key="1">
    <citation type="submission" date="2023-11" db="EMBL/GenBank/DDBJ databases">
        <title>Halocaridina rubra genome assembly.</title>
        <authorList>
            <person name="Smith C."/>
        </authorList>
    </citation>
    <scope>NUCLEOTIDE SEQUENCE [LARGE SCALE GENOMIC DNA]</scope>
    <source>
        <strain evidence="5">EP-1</strain>
        <tissue evidence="5">Whole</tissue>
    </source>
</reference>
<feature type="non-terminal residue" evidence="5">
    <location>
        <position position="1"/>
    </location>
</feature>
<comment type="caution">
    <text evidence="5">The sequence shown here is derived from an EMBL/GenBank/DDBJ whole genome shotgun (WGS) entry which is preliminary data.</text>
</comment>
<dbReference type="PANTHER" id="PTHR30511">
    <property type="entry name" value="ALANINE RACEMASE"/>
    <property type="match status" value="1"/>
</dbReference>
<accession>A0AAN9A434</accession>
<evidence type="ECO:0000256" key="3">
    <source>
        <dbReference type="ARBA" id="ARBA00023235"/>
    </source>
</evidence>
<evidence type="ECO:0000256" key="2">
    <source>
        <dbReference type="ARBA" id="ARBA00022898"/>
    </source>
</evidence>
<comment type="cofactor">
    <cofactor evidence="1">
        <name>pyridoxal 5'-phosphate</name>
        <dbReference type="ChEBI" id="CHEBI:597326"/>
    </cofactor>
</comment>
<name>A0AAN9A434_HALRR</name>
<dbReference type="Proteomes" id="UP001381693">
    <property type="component" value="Unassembled WGS sequence"/>
</dbReference>
<dbReference type="InterPro" id="IPR000821">
    <property type="entry name" value="Ala_racemase"/>
</dbReference>
<feature type="domain" description="Alanine racemase C-terminal" evidence="4">
    <location>
        <begin position="17"/>
        <end position="146"/>
    </location>
</feature>
<keyword evidence="3" id="KW-0413">Isomerase</keyword>
<proteinExistence type="predicted"/>
<dbReference type="InterPro" id="IPR011079">
    <property type="entry name" value="Ala_racemase_C"/>
</dbReference>
<organism evidence="5 6">
    <name type="scientific">Halocaridina rubra</name>
    <name type="common">Hawaiian red shrimp</name>
    <dbReference type="NCBI Taxonomy" id="373956"/>
    <lineage>
        <taxon>Eukaryota</taxon>
        <taxon>Metazoa</taxon>
        <taxon>Ecdysozoa</taxon>
        <taxon>Arthropoda</taxon>
        <taxon>Crustacea</taxon>
        <taxon>Multicrustacea</taxon>
        <taxon>Malacostraca</taxon>
        <taxon>Eumalacostraca</taxon>
        <taxon>Eucarida</taxon>
        <taxon>Decapoda</taxon>
        <taxon>Pleocyemata</taxon>
        <taxon>Caridea</taxon>
        <taxon>Atyoidea</taxon>
        <taxon>Atyidae</taxon>
        <taxon>Halocaridina</taxon>
    </lineage>
</organism>